<dbReference type="SUPFAM" id="SSF47095">
    <property type="entry name" value="HMG-box"/>
    <property type="match status" value="1"/>
</dbReference>
<comment type="caution">
    <text evidence="10">The sequence shown here is derived from an EMBL/GenBank/DDBJ whole genome shotgun (WGS) entry which is preliminary data.</text>
</comment>
<feature type="compositionally biased region" description="Polar residues" evidence="8">
    <location>
        <begin position="776"/>
        <end position="791"/>
    </location>
</feature>
<name>A0A7J8WTZ8_GOSAI</name>
<dbReference type="InterPro" id="IPR009071">
    <property type="entry name" value="HMG_box_dom"/>
</dbReference>
<dbReference type="Proteomes" id="UP000593577">
    <property type="component" value="Unassembled WGS sequence"/>
</dbReference>
<dbReference type="PROSITE" id="PS50118">
    <property type="entry name" value="HMG_BOX_2"/>
    <property type="match status" value="1"/>
</dbReference>
<dbReference type="Pfam" id="PF07899">
    <property type="entry name" value="Frigida"/>
    <property type="match status" value="1"/>
</dbReference>
<dbReference type="PANTHER" id="PTHR31791">
    <property type="entry name" value="FRIGIDA-LIKE PROTEIN 3-RELATED"/>
    <property type="match status" value="1"/>
</dbReference>
<keyword evidence="3 6" id="KW-0221">Differentiation</keyword>
<dbReference type="Pfam" id="PF09011">
    <property type="entry name" value="HMG_box_2"/>
    <property type="match status" value="1"/>
</dbReference>
<feature type="domain" description="HMG box" evidence="9">
    <location>
        <begin position="865"/>
        <end position="929"/>
    </location>
</feature>
<sequence length="938" mass="103336">MAKPSQPFLQLNSLPSINQEPLPSPLSLPPPEPLLQPLAVLKTEPEHQQQPPSPPPQQHGKPHFLKSMDDLASLSSAIHAFQCRFDDLTKHLDFISQAIDSKLYEPQQKKRPEIETQSPPKATETDGETEKKGPDTASPPKSSRSEIQSLCGTMCSKGLRKYIATHLSNVPKLREEVPEALKLAPEPARLVLDCIGRFFLQGIKAYDKDSPMIPARLASVLALEFFLLMMGGFHAEGKVKIAGNLKAEAENGAIAWRKRLINEGGLAKASEVDARGLLLFVAGFGIPKVFRIEDLGNLLRLCNLRAISDALTASPVLPDKMPGWMVLGLMILLSALDIIEVMAKNGMHVEAVDVASIFGLEDKCSLKKILTIFLQESAKSFKRAKQEAQNSPVALRMANERQLDALKSVVRYSEDCSSDVAKFLGSWQIEEKIVKLEEENAELHKRIEERKMIPKRKLDEMGSSSRVKSHEIKRSRFATIGSPLPNSSHVNGLHEQHATSLTEGMRLYESAISGRFATSYPAASAVPHGLTVGSLPRSGVAQMVGINGVGSSSMMTSIGAISRSSYSRAHGEIEVNKAEQTISSALPYGGRRQHSGGQSATSMRFASLYGSSASIEGFVGLPDTTDRTSADLYRFADSIGENESYTSNSHRTSTLPNVAPVHQSSYIGVCCLERSNCRTGWGHGSPSSAKRHFQAILSEEIAETSLPMSSVPLQLAGFLNGNTIEVEGDTGNLQFSFKFNILHNKYSPHNQTHSHFPSLNSMENNMSCRNSSSSSYQTPKRGQQTENQTLENENHGVEIENNVESETSKRGCIMTRLRSGAISQVKYSFPRISGEKPSRTMKGKRKKKERADIALDKLLQRRTCPVKPCNSYVFFVMASWDSVQSSSFGDASKRLSQKWCKLPRKHKKIYEDIALKDSARYKRQCMLLNCNGQDVLKA</sequence>
<evidence type="ECO:0000313" key="10">
    <source>
        <dbReference type="EMBL" id="MBA0678518.1"/>
    </source>
</evidence>
<evidence type="ECO:0000313" key="11">
    <source>
        <dbReference type="Proteomes" id="UP000593577"/>
    </source>
</evidence>
<gene>
    <name evidence="10" type="ORF">Goari_019859</name>
</gene>
<organism evidence="10 11">
    <name type="scientific">Gossypium aridum</name>
    <name type="common">American cotton</name>
    <name type="synonym">Erioxylum aridum</name>
    <dbReference type="NCBI Taxonomy" id="34290"/>
    <lineage>
        <taxon>Eukaryota</taxon>
        <taxon>Viridiplantae</taxon>
        <taxon>Streptophyta</taxon>
        <taxon>Embryophyta</taxon>
        <taxon>Tracheophyta</taxon>
        <taxon>Spermatophyta</taxon>
        <taxon>Magnoliopsida</taxon>
        <taxon>eudicotyledons</taxon>
        <taxon>Gunneridae</taxon>
        <taxon>Pentapetalae</taxon>
        <taxon>rosids</taxon>
        <taxon>malvids</taxon>
        <taxon>Malvales</taxon>
        <taxon>Malvaceae</taxon>
        <taxon>Malvoideae</taxon>
        <taxon>Gossypium</taxon>
    </lineage>
</organism>
<dbReference type="AlphaFoldDB" id="A0A7J8WTZ8"/>
<keyword evidence="2 6" id="KW-0217">Developmental protein</keyword>
<keyword evidence="5" id="KW-0238">DNA-binding</keyword>
<evidence type="ECO:0000256" key="2">
    <source>
        <dbReference type="ARBA" id="ARBA00022473"/>
    </source>
</evidence>
<keyword evidence="7" id="KW-0175">Coiled coil</keyword>
<evidence type="ECO:0000256" key="3">
    <source>
        <dbReference type="ARBA" id="ARBA00022782"/>
    </source>
</evidence>
<evidence type="ECO:0000259" key="9">
    <source>
        <dbReference type="PROSITE" id="PS50118"/>
    </source>
</evidence>
<evidence type="ECO:0000256" key="7">
    <source>
        <dbReference type="SAM" id="Coils"/>
    </source>
</evidence>
<feature type="compositionally biased region" description="Polar residues" evidence="8">
    <location>
        <begin position="7"/>
        <end position="18"/>
    </location>
</feature>
<evidence type="ECO:0000256" key="1">
    <source>
        <dbReference type="ARBA" id="ARBA00008956"/>
    </source>
</evidence>
<dbReference type="GO" id="GO:0030154">
    <property type="term" value="P:cell differentiation"/>
    <property type="evidence" value="ECO:0007669"/>
    <property type="project" value="UniProtKB-KW"/>
</dbReference>
<evidence type="ECO:0000256" key="8">
    <source>
        <dbReference type="SAM" id="MobiDB-lite"/>
    </source>
</evidence>
<feature type="coiled-coil region" evidence="7">
    <location>
        <begin position="426"/>
        <end position="453"/>
    </location>
</feature>
<feature type="region of interest" description="Disordered" evidence="8">
    <location>
        <begin position="761"/>
        <end position="797"/>
    </location>
</feature>
<dbReference type="GO" id="GO:0003677">
    <property type="term" value="F:DNA binding"/>
    <property type="evidence" value="ECO:0007669"/>
    <property type="project" value="UniProtKB-UniRule"/>
</dbReference>
<reference evidence="10 11" key="1">
    <citation type="journal article" date="2019" name="Genome Biol. Evol.">
        <title>Insights into the evolution of the New World diploid cottons (Gossypium, subgenus Houzingenia) based on genome sequencing.</title>
        <authorList>
            <person name="Grover C.E."/>
            <person name="Arick M.A. 2nd"/>
            <person name="Thrash A."/>
            <person name="Conover J.L."/>
            <person name="Sanders W.S."/>
            <person name="Peterson D.G."/>
            <person name="Frelichowski J.E."/>
            <person name="Scheffler J.A."/>
            <person name="Scheffler B.E."/>
            <person name="Wendel J.F."/>
        </authorList>
    </citation>
    <scope>NUCLEOTIDE SEQUENCE [LARGE SCALE GENOMIC DNA]</scope>
    <source>
        <strain evidence="10">185</strain>
        <tissue evidence="10">Leaf</tissue>
    </source>
</reference>
<keyword evidence="4 6" id="KW-0287">Flowering</keyword>
<dbReference type="PANTHER" id="PTHR31791:SF49">
    <property type="entry name" value="INACTIVE PROTEIN FRIGIDA"/>
    <property type="match status" value="1"/>
</dbReference>
<accession>A0A7J8WTZ8</accession>
<feature type="compositionally biased region" description="Pro residues" evidence="8">
    <location>
        <begin position="22"/>
        <end position="34"/>
    </location>
</feature>
<feature type="DNA-binding region" description="HMG box" evidence="5">
    <location>
        <begin position="865"/>
        <end position="929"/>
    </location>
</feature>
<dbReference type="InterPro" id="IPR012474">
    <property type="entry name" value="Frigida"/>
</dbReference>
<dbReference type="GO" id="GO:0005634">
    <property type="term" value="C:nucleus"/>
    <property type="evidence" value="ECO:0007669"/>
    <property type="project" value="UniProtKB-UniRule"/>
</dbReference>
<keyword evidence="5" id="KW-0539">Nucleus</keyword>
<dbReference type="GO" id="GO:0009908">
    <property type="term" value="P:flower development"/>
    <property type="evidence" value="ECO:0007669"/>
    <property type="project" value="UniProtKB-KW"/>
</dbReference>
<feature type="region of interest" description="Disordered" evidence="8">
    <location>
        <begin position="1"/>
        <end position="64"/>
    </location>
</feature>
<dbReference type="EMBL" id="JABFAA010000003">
    <property type="protein sequence ID" value="MBA0678518.1"/>
    <property type="molecule type" value="Genomic_DNA"/>
</dbReference>
<protein>
    <recommendedName>
        <fullName evidence="6">FRIGIDA-like protein</fullName>
    </recommendedName>
</protein>
<evidence type="ECO:0000256" key="4">
    <source>
        <dbReference type="ARBA" id="ARBA00023089"/>
    </source>
</evidence>
<dbReference type="Gene3D" id="1.10.30.10">
    <property type="entry name" value="High mobility group box domain"/>
    <property type="match status" value="1"/>
</dbReference>
<comment type="similarity">
    <text evidence="1 6">Belongs to the Frigida family.</text>
</comment>
<feature type="region of interest" description="Disordered" evidence="8">
    <location>
        <begin position="105"/>
        <end position="146"/>
    </location>
</feature>
<feature type="compositionally biased region" description="Low complexity" evidence="8">
    <location>
        <begin position="761"/>
        <end position="775"/>
    </location>
</feature>
<evidence type="ECO:0000256" key="5">
    <source>
        <dbReference type="PROSITE-ProRule" id="PRU00267"/>
    </source>
</evidence>
<dbReference type="InterPro" id="IPR036910">
    <property type="entry name" value="HMG_box_dom_sf"/>
</dbReference>
<proteinExistence type="inferred from homology"/>
<keyword evidence="11" id="KW-1185">Reference proteome</keyword>
<evidence type="ECO:0000256" key="6">
    <source>
        <dbReference type="RuleBase" id="RU364012"/>
    </source>
</evidence>